<protein>
    <recommendedName>
        <fullName evidence="2">Galactosyltransferase N-terminal domain-containing protein</fullName>
    </recommendedName>
</protein>
<comment type="caution">
    <text evidence="3">The sequence shown here is derived from an EMBL/GenBank/DDBJ whole genome shotgun (WGS) entry which is preliminary data.</text>
</comment>
<dbReference type="InterPro" id="IPR027995">
    <property type="entry name" value="Galactosyl_T_N"/>
</dbReference>
<dbReference type="OrthoDB" id="10016069at2759"/>
<sequence>MRVAYAVQSHFQWGRSDRWLKISLTTGLLLLTYLWYLSNQHQKIIVTDPSTVISAECWDDGGKFSGKSTVSDLVNKDRDSGERICCPNLEPLAYSRWTAERTELTYGELFEKHADLCHGNWAPTSCVPSQIVAVIVPFKDRERQLRFLLDRLHTTLKHQRIAYGIYVIEQPFRTVFTGSIAIDYNDITPPPSSSSSSVILV</sequence>
<dbReference type="PANTHER" id="PTHR19300:SF57">
    <property type="entry name" value="BETA-1,4-N-ACETYLGALACTOSAMINYLTRANSFERASE"/>
    <property type="match status" value="1"/>
</dbReference>
<dbReference type="GO" id="GO:0005794">
    <property type="term" value="C:Golgi apparatus"/>
    <property type="evidence" value="ECO:0007669"/>
    <property type="project" value="TreeGrafter"/>
</dbReference>
<dbReference type="AlphaFoldDB" id="A0A8S9YE61"/>
<dbReference type="EMBL" id="JTDE01021608">
    <property type="protein sequence ID" value="KAF7232707.1"/>
    <property type="molecule type" value="Genomic_DNA"/>
</dbReference>
<evidence type="ECO:0000259" key="2">
    <source>
        <dbReference type="Pfam" id="PF13733"/>
    </source>
</evidence>
<dbReference type="Gene3D" id="3.90.550.10">
    <property type="entry name" value="Spore Coat Polysaccharide Biosynthesis Protein SpsA, Chain A"/>
    <property type="match status" value="1"/>
</dbReference>
<evidence type="ECO:0000313" key="4">
    <source>
        <dbReference type="Proteomes" id="UP000822476"/>
    </source>
</evidence>
<evidence type="ECO:0000313" key="3">
    <source>
        <dbReference type="EMBL" id="KAF7232707.1"/>
    </source>
</evidence>
<dbReference type="PANTHER" id="PTHR19300">
    <property type="entry name" value="BETA-1,4-GALACTOSYLTRANSFERASE"/>
    <property type="match status" value="1"/>
</dbReference>
<gene>
    <name evidence="3" type="ORF">EG68_07480</name>
</gene>
<keyword evidence="1" id="KW-0812">Transmembrane</keyword>
<dbReference type="InterPro" id="IPR003859">
    <property type="entry name" value="Galactosyl_T"/>
</dbReference>
<dbReference type="InterPro" id="IPR029044">
    <property type="entry name" value="Nucleotide-diphossugar_trans"/>
</dbReference>
<reference evidence="3" key="1">
    <citation type="submission" date="2019-07" db="EMBL/GenBank/DDBJ databases">
        <title>Annotation for the trematode Paragonimus miyazaki's.</title>
        <authorList>
            <person name="Choi Y.-J."/>
        </authorList>
    </citation>
    <scope>NUCLEOTIDE SEQUENCE</scope>
    <source>
        <strain evidence="3">Japan</strain>
    </source>
</reference>
<dbReference type="Proteomes" id="UP000822476">
    <property type="component" value="Unassembled WGS sequence"/>
</dbReference>
<organism evidence="3 4">
    <name type="scientific">Paragonimus skrjabini miyazakii</name>
    <dbReference type="NCBI Taxonomy" id="59628"/>
    <lineage>
        <taxon>Eukaryota</taxon>
        <taxon>Metazoa</taxon>
        <taxon>Spiralia</taxon>
        <taxon>Lophotrochozoa</taxon>
        <taxon>Platyhelminthes</taxon>
        <taxon>Trematoda</taxon>
        <taxon>Digenea</taxon>
        <taxon>Plagiorchiida</taxon>
        <taxon>Troglotremata</taxon>
        <taxon>Troglotrematidae</taxon>
        <taxon>Paragonimus</taxon>
    </lineage>
</organism>
<dbReference type="GO" id="GO:0005975">
    <property type="term" value="P:carbohydrate metabolic process"/>
    <property type="evidence" value="ECO:0007669"/>
    <property type="project" value="InterPro"/>
</dbReference>
<proteinExistence type="predicted"/>
<feature type="domain" description="Galactosyltransferase N-terminal" evidence="2">
    <location>
        <begin position="86"/>
        <end position="177"/>
    </location>
</feature>
<keyword evidence="1" id="KW-1133">Transmembrane helix</keyword>
<evidence type="ECO:0000256" key="1">
    <source>
        <dbReference type="SAM" id="Phobius"/>
    </source>
</evidence>
<feature type="transmembrane region" description="Helical" evidence="1">
    <location>
        <begin position="19"/>
        <end position="37"/>
    </location>
</feature>
<name>A0A8S9YE61_9TREM</name>
<dbReference type="Pfam" id="PF13733">
    <property type="entry name" value="Glyco_transf_7N"/>
    <property type="match status" value="1"/>
</dbReference>
<keyword evidence="1" id="KW-0472">Membrane</keyword>
<accession>A0A8S9YE61</accession>
<dbReference type="SUPFAM" id="SSF53448">
    <property type="entry name" value="Nucleotide-diphospho-sugar transferases"/>
    <property type="match status" value="1"/>
</dbReference>
<keyword evidence="4" id="KW-1185">Reference proteome</keyword>
<dbReference type="GO" id="GO:0008378">
    <property type="term" value="F:galactosyltransferase activity"/>
    <property type="evidence" value="ECO:0007669"/>
    <property type="project" value="TreeGrafter"/>
</dbReference>